<evidence type="ECO:0000313" key="3">
    <source>
        <dbReference type="EMBL" id="SNS23966.1"/>
    </source>
</evidence>
<dbReference type="Pfam" id="PF14200">
    <property type="entry name" value="RicinB_lectin_2"/>
    <property type="match status" value="1"/>
</dbReference>
<keyword evidence="1" id="KW-0732">Signal</keyword>
<dbReference type="EMBL" id="FZNR01000012">
    <property type="protein sequence ID" value="SNS23966.1"/>
    <property type="molecule type" value="Genomic_DNA"/>
</dbReference>
<dbReference type="InterPro" id="IPR000772">
    <property type="entry name" value="Ricin_B_lectin"/>
</dbReference>
<protein>
    <submittedName>
        <fullName evidence="3">Ricin-type beta-trefoil lectin domain-like</fullName>
    </submittedName>
</protein>
<keyword evidence="3" id="KW-0430">Lectin</keyword>
<dbReference type="Proteomes" id="UP000198415">
    <property type="component" value="Unassembled WGS sequence"/>
</dbReference>
<dbReference type="InterPro" id="IPR035992">
    <property type="entry name" value="Ricin_B-like_lectins"/>
</dbReference>
<dbReference type="RefSeq" id="WP_179277316.1">
    <property type="nucleotide sequence ID" value="NZ_BOMU01000064.1"/>
</dbReference>
<proteinExistence type="predicted"/>
<evidence type="ECO:0000259" key="2">
    <source>
        <dbReference type="SMART" id="SM00458"/>
    </source>
</evidence>
<keyword evidence="4" id="KW-1185">Reference proteome</keyword>
<evidence type="ECO:0000313" key="4">
    <source>
        <dbReference type="Proteomes" id="UP000198415"/>
    </source>
</evidence>
<evidence type="ECO:0000256" key="1">
    <source>
        <dbReference type="SAM" id="SignalP"/>
    </source>
</evidence>
<organism evidence="3 4">
    <name type="scientific">Actinoplanes regularis</name>
    <dbReference type="NCBI Taxonomy" id="52697"/>
    <lineage>
        <taxon>Bacteria</taxon>
        <taxon>Bacillati</taxon>
        <taxon>Actinomycetota</taxon>
        <taxon>Actinomycetes</taxon>
        <taxon>Micromonosporales</taxon>
        <taxon>Micromonosporaceae</taxon>
        <taxon>Actinoplanes</taxon>
    </lineage>
</organism>
<dbReference type="AlphaFoldDB" id="A0A239CUQ6"/>
<accession>A0A239CUQ6</accession>
<name>A0A239CUQ6_9ACTN</name>
<sequence>MFRIPFRKAVAVAAASAAVAGLLLAAPGAAYANGPQYRLSPLSNPFLFLDVQGGSHGDGAPIIQWTLTGDNQLFTMQPSGSHFELVNKASNKCITTDGVAGHQVYQWYCNGTSNQLWDTSLVGNNGFSYPIRSVSSGLYLEVAGSSGARGAAIDTWYWNGGPNQYFNGSGV</sequence>
<reference evidence="3 4" key="1">
    <citation type="submission" date="2017-06" db="EMBL/GenBank/DDBJ databases">
        <authorList>
            <person name="Kim H.J."/>
            <person name="Triplett B.A."/>
        </authorList>
    </citation>
    <scope>NUCLEOTIDE SEQUENCE [LARGE SCALE GENOMIC DNA]</scope>
    <source>
        <strain evidence="3 4">DSM 43151</strain>
    </source>
</reference>
<dbReference type="Gene3D" id="2.80.10.50">
    <property type="match status" value="2"/>
</dbReference>
<dbReference type="CDD" id="cd00161">
    <property type="entry name" value="beta-trefoil_Ricin-like"/>
    <property type="match status" value="1"/>
</dbReference>
<dbReference type="SMART" id="SM00458">
    <property type="entry name" value="RICIN"/>
    <property type="match status" value="1"/>
</dbReference>
<dbReference type="SUPFAM" id="SSF50370">
    <property type="entry name" value="Ricin B-like lectins"/>
    <property type="match status" value="1"/>
</dbReference>
<feature type="signal peptide" evidence="1">
    <location>
        <begin position="1"/>
        <end position="32"/>
    </location>
</feature>
<dbReference type="GO" id="GO:0030246">
    <property type="term" value="F:carbohydrate binding"/>
    <property type="evidence" value="ECO:0007669"/>
    <property type="project" value="UniProtKB-KW"/>
</dbReference>
<feature type="chain" id="PRO_5013394295" evidence="1">
    <location>
        <begin position="33"/>
        <end position="171"/>
    </location>
</feature>
<feature type="domain" description="Ricin B lectin" evidence="2">
    <location>
        <begin position="34"/>
        <end position="169"/>
    </location>
</feature>
<dbReference type="PROSITE" id="PS50231">
    <property type="entry name" value="RICIN_B_LECTIN"/>
    <property type="match status" value="1"/>
</dbReference>
<gene>
    <name evidence="3" type="ORF">SAMN06264365_112106</name>
</gene>